<evidence type="ECO:0000259" key="1">
    <source>
        <dbReference type="Pfam" id="PF02169"/>
    </source>
</evidence>
<proteinExistence type="predicted"/>
<comment type="caution">
    <text evidence="2">The sequence shown here is derived from an EMBL/GenBank/DDBJ whole genome shotgun (WGS) entry which is preliminary data.</text>
</comment>
<keyword evidence="3" id="KW-1185">Reference proteome</keyword>
<name>A0A851HSI6_9GAMM</name>
<dbReference type="InterPro" id="IPR024952">
    <property type="entry name" value="LPP20-like_dom"/>
</dbReference>
<gene>
    <name evidence="2" type="ORF">HLV39_10715</name>
</gene>
<organism evidence="2 3">
    <name type="scientific">Marinobacter adhaerens</name>
    <dbReference type="NCBI Taxonomy" id="1033846"/>
    <lineage>
        <taxon>Bacteria</taxon>
        <taxon>Pseudomonadati</taxon>
        <taxon>Pseudomonadota</taxon>
        <taxon>Gammaproteobacteria</taxon>
        <taxon>Pseudomonadales</taxon>
        <taxon>Marinobacteraceae</taxon>
        <taxon>Marinobacter</taxon>
    </lineage>
</organism>
<keyword evidence="2" id="KW-0449">Lipoprotein</keyword>
<accession>A0A851HSI6</accession>
<evidence type="ECO:0000313" key="3">
    <source>
        <dbReference type="Proteomes" id="UP000536442"/>
    </source>
</evidence>
<reference evidence="2 3" key="1">
    <citation type="submission" date="2020-03" db="EMBL/GenBank/DDBJ databases">
        <title>Metagenomic, metatranscriptomic, and metabolomic analyses revealed the key microbes and metabolic features during the fermentation of ganjang, Korean traditional soy sauce.</title>
        <authorList>
            <person name="Chun B.H."/>
            <person name="Jeon C.O."/>
        </authorList>
    </citation>
    <scope>NUCLEOTIDE SEQUENCE [LARGE SCALE GENOMIC DNA]</scope>
    <source>
        <strain evidence="2 3">KG14</strain>
    </source>
</reference>
<dbReference type="Proteomes" id="UP000536442">
    <property type="component" value="Unassembled WGS sequence"/>
</dbReference>
<evidence type="ECO:0000313" key="2">
    <source>
        <dbReference type="EMBL" id="NWN91963.1"/>
    </source>
</evidence>
<dbReference type="AlphaFoldDB" id="A0A851HSI6"/>
<sequence length="336" mass="36933">MSNVHLEKPALLIIFLLSFVLTGCATSNSASGVLPEWVLSPPEDTESTIYGVGEGVALRGARDDALAVIAGKLETRVTSDVQTETVLADGQETSKTRNRVRTTTDSLKLSEFRTVNSAQAGNRLFVLLSVNRQTLVDSFLKDIDQLGRDIEARLADAESSTRVKYLYRLTLARSQITEAIDKILLVQSAGQSDSLRQRALARYQSLLEEGERMQQSLNLAVTWDPYTSGVGEKLLTMLLELGLRAEAGRPGGHYDGVIAVTGAPSEREMFNEYHVQLKTMISLQDSKGNEISSARYNAAASSLTSFNLALKTTNRLVAEDIRERGIWRALNMHEEP</sequence>
<dbReference type="Gene3D" id="3.10.28.20">
    <property type="entry name" value="Acetamidase/Formamidase-like domains"/>
    <property type="match status" value="1"/>
</dbReference>
<protein>
    <submittedName>
        <fullName evidence="2">LPP20 family lipoprotein</fullName>
    </submittedName>
</protein>
<dbReference type="EMBL" id="JABEVQ010000005">
    <property type="protein sequence ID" value="NWN91963.1"/>
    <property type="molecule type" value="Genomic_DNA"/>
</dbReference>
<dbReference type="Pfam" id="PF02169">
    <property type="entry name" value="LPP20"/>
    <property type="match status" value="1"/>
</dbReference>
<feature type="domain" description="Lipoprotein LPP20-like" evidence="1">
    <location>
        <begin position="35"/>
        <end position="128"/>
    </location>
</feature>